<organism evidence="1 2">
    <name type="scientific">Candidatus Uhrbacteria bacterium GW2011_GWC1_41_20</name>
    <dbReference type="NCBI Taxonomy" id="1618983"/>
    <lineage>
        <taxon>Bacteria</taxon>
        <taxon>Candidatus Uhriibacteriota</taxon>
    </lineage>
</organism>
<comment type="caution">
    <text evidence="1">The sequence shown here is derived from an EMBL/GenBank/DDBJ whole genome shotgun (WGS) entry which is preliminary data.</text>
</comment>
<protein>
    <submittedName>
        <fullName evidence="1">Uncharacterized protein</fullName>
    </submittedName>
</protein>
<dbReference type="Proteomes" id="UP000033930">
    <property type="component" value="Unassembled WGS sequence"/>
</dbReference>
<name>A0A0G0VGN7_9BACT</name>
<evidence type="ECO:0000313" key="2">
    <source>
        <dbReference type="Proteomes" id="UP000033930"/>
    </source>
</evidence>
<proteinExistence type="predicted"/>
<gene>
    <name evidence="1" type="ORF">UU50_C0001G0052</name>
</gene>
<dbReference type="EMBL" id="LCAW01000001">
    <property type="protein sequence ID" value="KKR99993.1"/>
    <property type="molecule type" value="Genomic_DNA"/>
</dbReference>
<evidence type="ECO:0000313" key="1">
    <source>
        <dbReference type="EMBL" id="KKR99993.1"/>
    </source>
</evidence>
<dbReference type="AlphaFoldDB" id="A0A0G0VGN7"/>
<reference evidence="1 2" key="1">
    <citation type="journal article" date="2015" name="Nature">
        <title>rRNA introns, odd ribosomes, and small enigmatic genomes across a large radiation of phyla.</title>
        <authorList>
            <person name="Brown C.T."/>
            <person name="Hug L.A."/>
            <person name="Thomas B.C."/>
            <person name="Sharon I."/>
            <person name="Castelle C.J."/>
            <person name="Singh A."/>
            <person name="Wilkins M.J."/>
            <person name="Williams K.H."/>
            <person name="Banfield J.F."/>
        </authorList>
    </citation>
    <scope>NUCLEOTIDE SEQUENCE [LARGE SCALE GENOMIC DNA]</scope>
</reference>
<accession>A0A0G0VGN7</accession>
<sequence length="99" mass="10921">MSARSTYQEAVRDLPGAVSIVIAVKLNLGDNNPIIKDSPVLCVAAQRAAEIFLTEHGYKQIKAEVLEPSLLDPKCYTCFVAWIDTNGNPCKVRFFADIH</sequence>